<dbReference type="PANTHER" id="PTHR42912:SF93">
    <property type="entry name" value="N6-ADENOSINE-METHYLTRANSFERASE TMT1A"/>
    <property type="match status" value="1"/>
</dbReference>
<keyword evidence="2" id="KW-0808">Transferase</keyword>
<dbReference type="CDD" id="cd02440">
    <property type="entry name" value="AdoMet_MTases"/>
    <property type="match status" value="1"/>
</dbReference>
<dbReference type="EMBL" id="JAENHP010000009">
    <property type="protein sequence ID" value="MBM2619128.1"/>
    <property type="molecule type" value="Genomic_DNA"/>
</dbReference>
<dbReference type="Pfam" id="PF13649">
    <property type="entry name" value="Methyltransf_25"/>
    <property type="match status" value="1"/>
</dbReference>
<dbReference type="PANTHER" id="PTHR42912">
    <property type="entry name" value="METHYLTRANSFERASE"/>
    <property type="match status" value="1"/>
</dbReference>
<gene>
    <name evidence="2" type="ORF">JIG36_26590</name>
</gene>
<dbReference type="Gene3D" id="3.40.50.150">
    <property type="entry name" value="Vaccinia Virus protein VP39"/>
    <property type="match status" value="1"/>
</dbReference>
<accession>A0ABS2AH32</accession>
<reference evidence="2 3" key="1">
    <citation type="submission" date="2021-01" db="EMBL/GenBank/DDBJ databases">
        <title>Actinoplanes sp. nov. LDG1-06 isolated from lichen.</title>
        <authorList>
            <person name="Saeng-In P."/>
            <person name="Phongsopitanun W."/>
            <person name="Kanchanasin P."/>
            <person name="Yuki M."/>
            <person name="Kudo T."/>
            <person name="Ohkuma M."/>
            <person name="Tanasupawat S."/>
        </authorList>
    </citation>
    <scope>NUCLEOTIDE SEQUENCE [LARGE SCALE GENOMIC DNA]</scope>
    <source>
        <strain evidence="2 3">LDG1-06</strain>
    </source>
</reference>
<protein>
    <submittedName>
        <fullName evidence="2">Class I SAM-dependent methyltransferase</fullName>
    </submittedName>
</protein>
<dbReference type="RefSeq" id="WP_203379132.1">
    <property type="nucleotide sequence ID" value="NZ_JAENHP010000009.1"/>
</dbReference>
<dbReference type="InterPro" id="IPR041698">
    <property type="entry name" value="Methyltransf_25"/>
</dbReference>
<name>A0ABS2AH32_9ACTN</name>
<feature type="domain" description="Methyltransferase" evidence="1">
    <location>
        <begin position="61"/>
        <end position="148"/>
    </location>
</feature>
<comment type="caution">
    <text evidence="2">The sequence shown here is derived from an EMBL/GenBank/DDBJ whole genome shotgun (WGS) entry which is preliminary data.</text>
</comment>
<proteinExistence type="predicted"/>
<dbReference type="InterPro" id="IPR050508">
    <property type="entry name" value="Methyltransf_Superfamily"/>
</dbReference>
<dbReference type="GO" id="GO:0008168">
    <property type="term" value="F:methyltransferase activity"/>
    <property type="evidence" value="ECO:0007669"/>
    <property type="project" value="UniProtKB-KW"/>
</dbReference>
<dbReference type="GO" id="GO:0032259">
    <property type="term" value="P:methylation"/>
    <property type="evidence" value="ECO:0007669"/>
    <property type="project" value="UniProtKB-KW"/>
</dbReference>
<evidence type="ECO:0000259" key="1">
    <source>
        <dbReference type="Pfam" id="PF13649"/>
    </source>
</evidence>
<evidence type="ECO:0000313" key="2">
    <source>
        <dbReference type="EMBL" id="MBM2619128.1"/>
    </source>
</evidence>
<keyword evidence="2" id="KW-0489">Methyltransferase</keyword>
<dbReference type="SUPFAM" id="SSF53335">
    <property type="entry name" value="S-adenosyl-L-methionine-dependent methyltransferases"/>
    <property type="match status" value="1"/>
</dbReference>
<dbReference type="InterPro" id="IPR029063">
    <property type="entry name" value="SAM-dependent_MTases_sf"/>
</dbReference>
<sequence>MRLRLENAGPTGYDAVIERNRASYGADAAARRDASPKSSWKVDERAAFLDRLRVAGARTLLEVGSGTGQDSAYFQSEDLDVTAVDLSPAMVEKTRAKGIRAFVRDVVALGLPEGSFDSVYSLNTLLHVPNTDLDAALRAIRAVLVPGGLFYLGVFGGDQEEGVAGEDQHVPPRFFSFRSDRQLLAHAAEAFEILDFHVYDDRAGIRFQALTLVKGV</sequence>
<dbReference type="Proteomes" id="UP000632138">
    <property type="component" value="Unassembled WGS sequence"/>
</dbReference>
<evidence type="ECO:0000313" key="3">
    <source>
        <dbReference type="Proteomes" id="UP000632138"/>
    </source>
</evidence>
<keyword evidence="3" id="KW-1185">Reference proteome</keyword>
<organism evidence="2 3">
    <name type="scientific">Paractinoplanes ovalisporus</name>
    <dbReference type="NCBI Taxonomy" id="2810368"/>
    <lineage>
        <taxon>Bacteria</taxon>
        <taxon>Bacillati</taxon>
        <taxon>Actinomycetota</taxon>
        <taxon>Actinomycetes</taxon>
        <taxon>Micromonosporales</taxon>
        <taxon>Micromonosporaceae</taxon>
        <taxon>Paractinoplanes</taxon>
    </lineage>
</organism>